<keyword evidence="2" id="KW-1185">Reference proteome</keyword>
<accession>A0ABD0Z8M8</accession>
<comment type="caution">
    <text evidence="1">The sequence shown here is derived from an EMBL/GenBank/DDBJ whole genome shotgun (WGS) entry which is preliminary data.</text>
</comment>
<name>A0ABD0Z8M8_CARAN</name>
<gene>
    <name evidence="1" type="ORF">V5N11_016724</name>
</gene>
<reference evidence="1 2" key="1">
    <citation type="submission" date="2024-04" db="EMBL/GenBank/DDBJ databases">
        <title>Genome assembly C_amara_ONT_v2.</title>
        <authorList>
            <person name="Yant L."/>
            <person name="Moore C."/>
            <person name="Slenker M."/>
        </authorList>
    </citation>
    <scope>NUCLEOTIDE SEQUENCE [LARGE SCALE GENOMIC DNA]</scope>
    <source>
        <tissue evidence="1">Leaf</tissue>
    </source>
</reference>
<dbReference type="AlphaFoldDB" id="A0ABD0Z8M8"/>
<sequence length="146" mass="16059">MKIGPAINTSTKSNWADSEIRPREKHCRGNNVIIYNVKERVKILENAGLLPLAYITASVHGLYHERLASQLGDNLPTLPEGKTPKLLLAPTPVVTCIKDWPLVAKGDKEHVEDTEMVGKTVGGREVMLQLSYRGNTWKSPTSTGSV</sequence>
<dbReference type="Proteomes" id="UP001558713">
    <property type="component" value="Unassembled WGS sequence"/>
</dbReference>
<evidence type="ECO:0000313" key="2">
    <source>
        <dbReference type="Proteomes" id="UP001558713"/>
    </source>
</evidence>
<dbReference type="Gene3D" id="1.25.40.470">
    <property type="match status" value="1"/>
</dbReference>
<organism evidence="1 2">
    <name type="scientific">Cardamine amara subsp. amara</name>
    <dbReference type="NCBI Taxonomy" id="228776"/>
    <lineage>
        <taxon>Eukaryota</taxon>
        <taxon>Viridiplantae</taxon>
        <taxon>Streptophyta</taxon>
        <taxon>Embryophyta</taxon>
        <taxon>Tracheophyta</taxon>
        <taxon>Spermatophyta</taxon>
        <taxon>Magnoliopsida</taxon>
        <taxon>eudicotyledons</taxon>
        <taxon>Gunneridae</taxon>
        <taxon>Pentapetalae</taxon>
        <taxon>rosids</taxon>
        <taxon>malvids</taxon>
        <taxon>Brassicales</taxon>
        <taxon>Brassicaceae</taxon>
        <taxon>Cardamineae</taxon>
        <taxon>Cardamine</taxon>
    </lineage>
</organism>
<dbReference type="EMBL" id="JBANAX010000877">
    <property type="protein sequence ID" value="KAL1190341.1"/>
    <property type="molecule type" value="Genomic_DNA"/>
</dbReference>
<protein>
    <submittedName>
        <fullName evidence="1">Coatomer subunit alpha-2</fullName>
    </submittedName>
</protein>
<proteinExistence type="predicted"/>
<evidence type="ECO:0000313" key="1">
    <source>
        <dbReference type="EMBL" id="KAL1190341.1"/>
    </source>
</evidence>